<keyword evidence="1" id="KW-0689">Ribosomal protein</keyword>
<organism evidence="1 2">
    <name type="scientific">Neophaeococcomyces mojaviensis</name>
    <dbReference type="NCBI Taxonomy" id="3383035"/>
    <lineage>
        <taxon>Eukaryota</taxon>
        <taxon>Fungi</taxon>
        <taxon>Dikarya</taxon>
        <taxon>Ascomycota</taxon>
        <taxon>Pezizomycotina</taxon>
        <taxon>Eurotiomycetes</taxon>
        <taxon>Chaetothyriomycetidae</taxon>
        <taxon>Chaetothyriales</taxon>
        <taxon>Chaetothyriales incertae sedis</taxon>
        <taxon>Neophaeococcomyces</taxon>
    </lineage>
</organism>
<keyword evidence="1" id="KW-0808">Transferase</keyword>
<evidence type="ECO:0000313" key="1">
    <source>
        <dbReference type="EMBL" id="KAJ9659852.1"/>
    </source>
</evidence>
<dbReference type="EMBL" id="JAPDRQ010000036">
    <property type="protein sequence ID" value="KAJ9659852.1"/>
    <property type="molecule type" value="Genomic_DNA"/>
</dbReference>
<sequence length="292" mass="32014">MTLQTTRPVLEKLDSMGSKVLDIDEETFELFTCDLPSTDLGMVNEKSSTVQVEVAGQQYEIRQSPGLLTSSRAEGTTGAALWRTSPLVAEWLADKSNSLWSNGLLHTGATIVELGCGIAGLVGCVLARHVSCYVLTDQEYLMKILKENVQANAILPAHLKVKGRNIMGPASVPTTSVSSVKTLALNWEDVDVSALDEVLFHEQAIDMVIACDCIFNDYLLEPFVDVCEKISERNVASKPIILIAQQLRSDEVFSTFMGLLNHRFNIWRLSDLCLPSTLQSGSGFAIHIAILR</sequence>
<accession>A0ACC3ADD8</accession>
<dbReference type="Proteomes" id="UP001172386">
    <property type="component" value="Unassembled WGS sequence"/>
</dbReference>
<evidence type="ECO:0000313" key="2">
    <source>
        <dbReference type="Proteomes" id="UP001172386"/>
    </source>
</evidence>
<comment type="caution">
    <text evidence="1">The sequence shown here is derived from an EMBL/GenBank/DDBJ whole genome shotgun (WGS) entry which is preliminary data.</text>
</comment>
<keyword evidence="1" id="KW-0687">Ribonucleoprotein</keyword>
<protein>
    <submittedName>
        <fullName evidence="1">Ribosomal protein lysine methyltransferase</fullName>
    </submittedName>
</protein>
<proteinExistence type="predicted"/>
<keyword evidence="1" id="KW-0489">Methyltransferase</keyword>
<reference evidence="1" key="1">
    <citation type="submission" date="2022-10" db="EMBL/GenBank/DDBJ databases">
        <title>Culturing micro-colonial fungi from biological soil crusts in the Mojave desert and describing Neophaeococcomyces mojavensis, and introducing the new genera and species Taxawa tesnikishii.</title>
        <authorList>
            <person name="Kurbessoian T."/>
            <person name="Stajich J.E."/>
        </authorList>
    </citation>
    <scope>NUCLEOTIDE SEQUENCE</scope>
    <source>
        <strain evidence="1">JES_112</strain>
    </source>
</reference>
<name>A0ACC3ADD8_9EURO</name>
<keyword evidence="2" id="KW-1185">Reference proteome</keyword>
<gene>
    <name evidence="1" type="primary">RKM5</name>
    <name evidence="1" type="ORF">H2198_002921</name>
</gene>